<proteinExistence type="predicted"/>
<accession>A0ABQ5BJP4</accession>
<evidence type="ECO:0000313" key="2">
    <source>
        <dbReference type="EMBL" id="GJT15051.1"/>
    </source>
</evidence>
<name>A0ABQ5BJP4_9ASTR</name>
<feature type="compositionally biased region" description="Basic and acidic residues" evidence="1">
    <location>
        <begin position="167"/>
        <end position="176"/>
    </location>
</feature>
<feature type="region of interest" description="Disordered" evidence="1">
    <location>
        <begin position="281"/>
        <end position="305"/>
    </location>
</feature>
<gene>
    <name evidence="2" type="ORF">Tco_0873757</name>
</gene>
<evidence type="ECO:0000313" key="3">
    <source>
        <dbReference type="Proteomes" id="UP001151760"/>
    </source>
</evidence>
<comment type="caution">
    <text evidence="2">The sequence shown here is derived from an EMBL/GenBank/DDBJ whole genome shotgun (WGS) entry which is preliminary data.</text>
</comment>
<dbReference type="EMBL" id="BQNB010013366">
    <property type="protein sequence ID" value="GJT15051.1"/>
    <property type="molecule type" value="Genomic_DNA"/>
</dbReference>
<feature type="compositionally biased region" description="Basic and acidic residues" evidence="1">
    <location>
        <begin position="20"/>
        <end position="34"/>
    </location>
</feature>
<keyword evidence="3" id="KW-1185">Reference proteome</keyword>
<feature type="region of interest" description="Disordered" evidence="1">
    <location>
        <begin position="167"/>
        <end position="247"/>
    </location>
</feature>
<feature type="compositionally biased region" description="Polar residues" evidence="1">
    <location>
        <begin position="227"/>
        <end position="247"/>
    </location>
</feature>
<sequence>MDVVFSQHLTKDFSYGDQFIDDKPSEANNEKTTADTEAESMRLSPTTLVEENHALEERLDKQGSRINKLETMDLPKMIREQMVEFIDSHEIDQKINESVKEVVISSVKHAMRAPLRARFKDLPTSDMKEILLKRMLEENYDKGHANHRVAYEALQDSIHRDESKDFDVDKAQEETKKKSKQDSPNTPPRSPPSLPPPPLLPSGASGASSITGAFDSTQAPPPPPPSLSTHQGDQSISTAAPSSSKTVASVEYSAWTTTDTWIKPSITMILNDLYMDDETNADEQAYSSGDEVGRDHIPTVNLRQS</sequence>
<evidence type="ECO:0000256" key="1">
    <source>
        <dbReference type="SAM" id="MobiDB-lite"/>
    </source>
</evidence>
<dbReference type="Proteomes" id="UP001151760">
    <property type="component" value="Unassembled WGS sequence"/>
</dbReference>
<reference evidence="2" key="2">
    <citation type="submission" date="2022-01" db="EMBL/GenBank/DDBJ databases">
        <authorList>
            <person name="Yamashiro T."/>
            <person name="Shiraishi A."/>
            <person name="Satake H."/>
            <person name="Nakayama K."/>
        </authorList>
    </citation>
    <scope>NUCLEOTIDE SEQUENCE</scope>
</reference>
<organism evidence="2 3">
    <name type="scientific">Tanacetum coccineum</name>
    <dbReference type="NCBI Taxonomy" id="301880"/>
    <lineage>
        <taxon>Eukaryota</taxon>
        <taxon>Viridiplantae</taxon>
        <taxon>Streptophyta</taxon>
        <taxon>Embryophyta</taxon>
        <taxon>Tracheophyta</taxon>
        <taxon>Spermatophyta</taxon>
        <taxon>Magnoliopsida</taxon>
        <taxon>eudicotyledons</taxon>
        <taxon>Gunneridae</taxon>
        <taxon>Pentapetalae</taxon>
        <taxon>asterids</taxon>
        <taxon>campanulids</taxon>
        <taxon>Asterales</taxon>
        <taxon>Asteraceae</taxon>
        <taxon>Asteroideae</taxon>
        <taxon>Anthemideae</taxon>
        <taxon>Anthemidinae</taxon>
        <taxon>Tanacetum</taxon>
    </lineage>
</organism>
<feature type="region of interest" description="Disordered" evidence="1">
    <location>
        <begin position="15"/>
        <end position="42"/>
    </location>
</feature>
<protein>
    <submittedName>
        <fullName evidence="2">Uncharacterized protein</fullName>
    </submittedName>
</protein>
<feature type="compositionally biased region" description="Pro residues" evidence="1">
    <location>
        <begin position="185"/>
        <end position="200"/>
    </location>
</feature>
<reference evidence="2" key="1">
    <citation type="journal article" date="2022" name="Int. J. Mol. Sci.">
        <title>Draft Genome of Tanacetum Coccineum: Genomic Comparison of Closely Related Tanacetum-Family Plants.</title>
        <authorList>
            <person name="Yamashiro T."/>
            <person name="Shiraishi A."/>
            <person name="Nakayama K."/>
            <person name="Satake H."/>
        </authorList>
    </citation>
    <scope>NUCLEOTIDE SEQUENCE</scope>
</reference>